<organism evidence="1 2">
    <name type="scientific">Streptomyces exfoliatus</name>
    <name type="common">Streptomyces hydrogenans</name>
    <dbReference type="NCBI Taxonomy" id="1905"/>
    <lineage>
        <taxon>Bacteria</taxon>
        <taxon>Bacillati</taxon>
        <taxon>Actinomycetota</taxon>
        <taxon>Actinomycetes</taxon>
        <taxon>Kitasatosporales</taxon>
        <taxon>Streptomycetaceae</taxon>
        <taxon>Streptomyces</taxon>
    </lineage>
</organism>
<keyword evidence="2" id="KW-1185">Reference proteome</keyword>
<gene>
    <name evidence="1" type="ORF">AB0A76_32765</name>
</gene>
<evidence type="ECO:0000313" key="1">
    <source>
        <dbReference type="EMBL" id="MEU7297918.1"/>
    </source>
</evidence>
<dbReference type="EMBL" id="JBEZAM010000086">
    <property type="protein sequence ID" value="MEU7297918.1"/>
    <property type="molecule type" value="Genomic_DNA"/>
</dbReference>
<accession>A0ABV3D878</accession>
<name>A0ABV3D878_STREX</name>
<dbReference type="RefSeq" id="WP_359216116.1">
    <property type="nucleotide sequence ID" value="NZ_JBEZAM010000086.1"/>
</dbReference>
<sequence length="64" mass="6739">MKAESGAEETQALEREGYIGSFMRVGTVVSYVSTSEIAADNAQRAAKVQVDRIRTVAAGGNPGH</sequence>
<reference evidence="1 2" key="1">
    <citation type="submission" date="2024-06" db="EMBL/GenBank/DDBJ databases">
        <title>The Natural Products Discovery Center: Release of the First 8490 Sequenced Strains for Exploring Actinobacteria Biosynthetic Diversity.</title>
        <authorList>
            <person name="Kalkreuter E."/>
            <person name="Kautsar S.A."/>
            <person name="Yang D."/>
            <person name="Bader C.D."/>
            <person name="Teijaro C.N."/>
            <person name="Fluegel L."/>
            <person name="Davis C.M."/>
            <person name="Simpson J.R."/>
            <person name="Lauterbach L."/>
            <person name="Steele A.D."/>
            <person name="Gui C."/>
            <person name="Meng S."/>
            <person name="Li G."/>
            <person name="Viehrig K."/>
            <person name="Ye F."/>
            <person name="Su P."/>
            <person name="Kiefer A.F."/>
            <person name="Nichols A."/>
            <person name="Cepeda A.J."/>
            <person name="Yan W."/>
            <person name="Fan B."/>
            <person name="Jiang Y."/>
            <person name="Adhikari A."/>
            <person name="Zheng C.-J."/>
            <person name="Schuster L."/>
            <person name="Cowan T.M."/>
            <person name="Smanski M.J."/>
            <person name="Chevrette M.G."/>
            <person name="De Carvalho L.P.S."/>
            <person name="Shen B."/>
        </authorList>
    </citation>
    <scope>NUCLEOTIDE SEQUENCE [LARGE SCALE GENOMIC DNA]</scope>
    <source>
        <strain evidence="1 2">NPDC045705</strain>
    </source>
</reference>
<proteinExistence type="predicted"/>
<evidence type="ECO:0000313" key="2">
    <source>
        <dbReference type="Proteomes" id="UP001551210"/>
    </source>
</evidence>
<protein>
    <submittedName>
        <fullName evidence="1">Uncharacterized protein</fullName>
    </submittedName>
</protein>
<comment type="caution">
    <text evidence="1">The sequence shown here is derived from an EMBL/GenBank/DDBJ whole genome shotgun (WGS) entry which is preliminary data.</text>
</comment>
<dbReference type="Proteomes" id="UP001551210">
    <property type="component" value="Unassembled WGS sequence"/>
</dbReference>